<dbReference type="InterPro" id="IPR043502">
    <property type="entry name" value="DNA/RNA_pol_sf"/>
</dbReference>
<dbReference type="SUPFAM" id="SSF56672">
    <property type="entry name" value="DNA/RNA polymerases"/>
    <property type="match status" value="1"/>
</dbReference>
<dbReference type="InterPro" id="IPR036691">
    <property type="entry name" value="Endo/exonu/phosph_ase_sf"/>
</dbReference>
<feature type="domain" description="Reverse transcriptase zinc-binding" evidence="2">
    <location>
        <begin position="876"/>
        <end position="963"/>
    </location>
</feature>
<dbReference type="Pfam" id="PF00078">
    <property type="entry name" value="RVT_1"/>
    <property type="match status" value="1"/>
</dbReference>
<evidence type="ECO:0008006" key="4">
    <source>
        <dbReference type="Google" id="ProtNLM"/>
    </source>
</evidence>
<dbReference type="InterPro" id="IPR026960">
    <property type="entry name" value="RVT-Znf"/>
</dbReference>
<evidence type="ECO:0000259" key="1">
    <source>
        <dbReference type="Pfam" id="PF00078"/>
    </source>
</evidence>
<protein>
    <recommendedName>
        <fullName evidence="4">Reverse transcriptase domain-containing protein</fullName>
    </recommendedName>
</protein>
<dbReference type="PANTHER" id="PTHR46890">
    <property type="entry name" value="NON-LTR RETROLELEMENT REVERSE TRANSCRIPTASE-LIKE PROTEIN-RELATED"/>
    <property type="match status" value="1"/>
</dbReference>
<proteinExistence type="predicted"/>
<sequence>MNACLMFVFGVALWGILRPTVRMNELLFPMSLVLSSLHLEIWLKVDNDKVPPGIYEHPPERQPSVDLGSGVLPNVLSEVAELEYKDKMSSFALLLEQNLKDECPMSSSWSPHKTTDDSNMRRKAWTNLCALLESFDGPCLCFGDFNSTLDANEKEGGRSGSSSAGRYLSKLMFDLGAVDLGFAGTKFTWCNNRWGKGCIRERLDRGIANPSWRLAFSRATVLHLGAIQFDHCPILIDTNPVDVHALRLFHFEAMWANDPRCFNVVNEAWQREVFGNDCFKLYKKQYFTTMALWKWNKEVFGHCQSRINDIMEEIEKIQCGAISEENFAKEAKLQNDLSIWLSRNESMWRQKSCETWLKDGDHNSKFFHISTIIRRKKNSIDAIRGEDGVWIMKCSEIRDYMVGNFQLLFSEEPISFPLDLENLISPMISDSKNILLCEIPSPLVIKETLFGMQSLKSPGPDGLPPLFYKKYWKVVGQSVIKAVQSFFILGKMLRESAFILGRWIAENQLIVQEILQSFKKKKVKGGFLALKLDLQKAYDKVNWGFLKTVLQQFGFCCKFIGWIMECISSVSFSILVNGGISKHFHPSRGLRQGNPLSPYLFILCQEVLSRLIDREFSNGVIKGVNMNVAGPAFTHVMYANDIMLFAKANSSEVKILDVCLETYCEWSGQRINRNKSGIIFSKMVQRDKRGVRLKIFLQCKRSILMRPIWALLCSNPPVGLKTSNSYRKSLRPNFWVGEYVIRWMPPFVVSGGNQKVILVVFRRNMLLPPWRAIERLKPFVRKGACFLIGDGFGVDCWKDPWVPSLPSFLPSPKDSGISTNSILVADLINLETNSWRFELLDELFDVVSRAAISNTVIPMIPRPDKLTWIADPKGVFSVKSVHRIDLNHLWPAKPDPTWQKFWKCNLHERLKTLIWRIGSGVLLTNLNVHFRLSKGNPCCPLCNSEAKSIPHLFFNCQATKLFWFGACWGLRPESLLEYNDFDVVKLVVNPPFIPQPTSIKNQEVVHASIQIALTLKAIWNFRNNQVHQDKAVNPIVALKALEFRVVEHVQAILGDSSSVTSKELYWRPPPPGIIKLNVDATILHDVAKIVVVARFDLGHIFKAWAKLIHTTEPLVAEASTILWALQLAKVEKLCAIMVESDSKFCVDAIGMGMAVCD</sequence>
<dbReference type="SUPFAM" id="SSF56219">
    <property type="entry name" value="DNase I-like"/>
    <property type="match status" value="1"/>
</dbReference>
<dbReference type="Gene3D" id="3.60.10.10">
    <property type="entry name" value="Endonuclease/exonuclease/phosphatase"/>
    <property type="match status" value="1"/>
</dbReference>
<feature type="domain" description="Reverse transcriptase" evidence="1">
    <location>
        <begin position="468"/>
        <end position="679"/>
    </location>
</feature>
<dbReference type="AlphaFoldDB" id="A0A2N9HQA9"/>
<evidence type="ECO:0000313" key="3">
    <source>
        <dbReference type="EMBL" id="SPD14155.1"/>
    </source>
</evidence>
<gene>
    <name evidence="3" type="ORF">FSB_LOCUS42037</name>
</gene>
<dbReference type="EMBL" id="OIVN01003890">
    <property type="protein sequence ID" value="SPD14155.1"/>
    <property type="molecule type" value="Genomic_DNA"/>
</dbReference>
<dbReference type="Pfam" id="PF13966">
    <property type="entry name" value="zf-RVT"/>
    <property type="match status" value="1"/>
</dbReference>
<dbReference type="InterPro" id="IPR052343">
    <property type="entry name" value="Retrotransposon-Effector_Assoc"/>
</dbReference>
<reference evidence="3" key="1">
    <citation type="submission" date="2018-02" db="EMBL/GenBank/DDBJ databases">
        <authorList>
            <person name="Cohen D.B."/>
            <person name="Kent A.D."/>
        </authorList>
    </citation>
    <scope>NUCLEOTIDE SEQUENCE</scope>
</reference>
<dbReference type="InterPro" id="IPR000477">
    <property type="entry name" value="RT_dom"/>
</dbReference>
<accession>A0A2N9HQA9</accession>
<dbReference type="PANTHER" id="PTHR46890:SF48">
    <property type="entry name" value="RNA-DIRECTED DNA POLYMERASE"/>
    <property type="match status" value="1"/>
</dbReference>
<name>A0A2N9HQA9_FAGSY</name>
<organism evidence="3">
    <name type="scientific">Fagus sylvatica</name>
    <name type="common">Beechnut</name>
    <dbReference type="NCBI Taxonomy" id="28930"/>
    <lineage>
        <taxon>Eukaryota</taxon>
        <taxon>Viridiplantae</taxon>
        <taxon>Streptophyta</taxon>
        <taxon>Embryophyta</taxon>
        <taxon>Tracheophyta</taxon>
        <taxon>Spermatophyta</taxon>
        <taxon>Magnoliopsida</taxon>
        <taxon>eudicotyledons</taxon>
        <taxon>Gunneridae</taxon>
        <taxon>Pentapetalae</taxon>
        <taxon>rosids</taxon>
        <taxon>fabids</taxon>
        <taxon>Fagales</taxon>
        <taxon>Fagaceae</taxon>
        <taxon>Fagus</taxon>
    </lineage>
</organism>
<evidence type="ECO:0000259" key="2">
    <source>
        <dbReference type="Pfam" id="PF13966"/>
    </source>
</evidence>